<dbReference type="GO" id="GO:0045892">
    <property type="term" value="P:negative regulation of DNA-templated transcription"/>
    <property type="evidence" value="ECO:0007669"/>
    <property type="project" value="TreeGrafter"/>
</dbReference>
<gene>
    <name evidence="5" type="ORF">GCM10011348_23390</name>
</gene>
<keyword evidence="6" id="KW-1185">Reference proteome</keyword>
<keyword evidence="2" id="KW-0238">DNA-binding</keyword>
<dbReference type="InterPro" id="IPR000524">
    <property type="entry name" value="Tscrpt_reg_HTH_GntR"/>
</dbReference>
<feature type="domain" description="HTH gntR-type" evidence="4">
    <location>
        <begin position="6"/>
        <end position="74"/>
    </location>
</feature>
<dbReference type="Pfam" id="PF07702">
    <property type="entry name" value="UTRA"/>
    <property type="match status" value="1"/>
</dbReference>
<reference evidence="5 6" key="1">
    <citation type="journal article" date="2014" name="Int. J. Syst. Evol. Microbiol.">
        <title>Complete genome sequence of Corynebacterium casei LMG S-19264T (=DSM 44701T), isolated from a smear-ripened cheese.</title>
        <authorList>
            <consortium name="US DOE Joint Genome Institute (JGI-PGF)"/>
            <person name="Walter F."/>
            <person name="Albersmeier A."/>
            <person name="Kalinowski J."/>
            <person name="Ruckert C."/>
        </authorList>
    </citation>
    <scope>NUCLEOTIDE SEQUENCE [LARGE SCALE GENOMIC DNA]</scope>
    <source>
        <strain evidence="5 6">CGMCC 1.7286</strain>
    </source>
</reference>
<comment type="caution">
    <text evidence="5">The sequence shown here is derived from an EMBL/GenBank/DDBJ whole genome shotgun (WGS) entry which is preliminary data.</text>
</comment>
<accession>A0A917ZI89</accession>
<dbReference type="SMART" id="SM00866">
    <property type="entry name" value="UTRA"/>
    <property type="match status" value="1"/>
</dbReference>
<dbReference type="Proteomes" id="UP000599578">
    <property type="component" value="Unassembled WGS sequence"/>
</dbReference>
<organism evidence="5 6">
    <name type="scientific">Marinobacterium nitratireducens</name>
    <dbReference type="NCBI Taxonomy" id="518897"/>
    <lineage>
        <taxon>Bacteria</taxon>
        <taxon>Pseudomonadati</taxon>
        <taxon>Pseudomonadota</taxon>
        <taxon>Gammaproteobacteria</taxon>
        <taxon>Oceanospirillales</taxon>
        <taxon>Oceanospirillaceae</taxon>
        <taxon>Marinobacterium</taxon>
    </lineage>
</organism>
<dbReference type="GO" id="GO:0003700">
    <property type="term" value="F:DNA-binding transcription factor activity"/>
    <property type="evidence" value="ECO:0007669"/>
    <property type="project" value="InterPro"/>
</dbReference>
<dbReference type="PROSITE" id="PS50949">
    <property type="entry name" value="HTH_GNTR"/>
    <property type="match status" value="1"/>
</dbReference>
<dbReference type="SUPFAM" id="SSF64288">
    <property type="entry name" value="Chorismate lyase-like"/>
    <property type="match status" value="1"/>
</dbReference>
<dbReference type="SUPFAM" id="SSF46785">
    <property type="entry name" value="Winged helix' DNA-binding domain"/>
    <property type="match status" value="1"/>
</dbReference>
<dbReference type="SMART" id="SM00345">
    <property type="entry name" value="HTH_GNTR"/>
    <property type="match status" value="1"/>
</dbReference>
<dbReference type="RefSeq" id="WP_188860778.1">
    <property type="nucleotide sequence ID" value="NZ_BMLT01000005.1"/>
</dbReference>
<keyword evidence="1" id="KW-0805">Transcription regulation</keyword>
<name>A0A917ZI89_9GAMM</name>
<dbReference type="AlphaFoldDB" id="A0A917ZI89"/>
<evidence type="ECO:0000256" key="3">
    <source>
        <dbReference type="ARBA" id="ARBA00023163"/>
    </source>
</evidence>
<dbReference type="EMBL" id="BMLT01000005">
    <property type="protein sequence ID" value="GGO82307.1"/>
    <property type="molecule type" value="Genomic_DNA"/>
</dbReference>
<dbReference type="InterPro" id="IPR011663">
    <property type="entry name" value="UTRA"/>
</dbReference>
<dbReference type="GO" id="GO:0003677">
    <property type="term" value="F:DNA binding"/>
    <property type="evidence" value="ECO:0007669"/>
    <property type="project" value="UniProtKB-KW"/>
</dbReference>
<protein>
    <recommendedName>
        <fullName evidence="4">HTH gntR-type domain-containing protein</fullName>
    </recommendedName>
</protein>
<evidence type="ECO:0000259" key="4">
    <source>
        <dbReference type="PROSITE" id="PS50949"/>
    </source>
</evidence>
<proteinExistence type="predicted"/>
<dbReference type="PANTHER" id="PTHR44846:SF1">
    <property type="entry name" value="MANNOSYL-D-GLYCERATE TRANSPORT_METABOLISM SYSTEM REPRESSOR MNGR-RELATED"/>
    <property type="match status" value="1"/>
</dbReference>
<dbReference type="Gene3D" id="3.40.1410.10">
    <property type="entry name" value="Chorismate lyase-like"/>
    <property type="match status" value="1"/>
</dbReference>
<dbReference type="InterPro" id="IPR036388">
    <property type="entry name" value="WH-like_DNA-bd_sf"/>
</dbReference>
<dbReference type="Gene3D" id="1.10.10.10">
    <property type="entry name" value="Winged helix-like DNA-binding domain superfamily/Winged helix DNA-binding domain"/>
    <property type="match status" value="1"/>
</dbReference>
<evidence type="ECO:0000256" key="2">
    <source>
        <dbReference type="ARBA" id="ARBA00023125"/>
    </source>
</evidence>
<evidence type="ECO:0000256" key="1">
    <source>
        <dbReference type="ARBA" id="ARBA00023015"/>
    </source>
</evidence>
<sequence>MAAGRGVTSARVAAELRSRIERGELLPEDRLPSERELSESLHTTRVTSREALKQLEAEGLIYRSNRRGWFVTSQRINYNPSRAAFFMDYVADQGLVPFSRQLLKKRIVADDRLASMLEVSVKAPLVELQRLRGANGRPAYIETIYLPEGRLPGIYECDLERSVSAVMLGDYDQQYAVVELDITVGALSAGQAALLDAPPGYTCLCVRRVVRNAAGEVVEYDLEHWRHDSLNIQVRLDNS</sequence>
<dbReference type="InterPro" id="IPR050679">
    <property type="entry name" value="Bact_HTH_transcr_reg"/>
</dbReference>
<keyword evidence="3" id="KW-0804">Transcription</keyword>
<dbReference type="CDD" id="cd07377">
    <property type="entry name" value="WHTH_GntR"/>
    <property type="match status" value="1"/>
</dbReference>
<dbReference type="PRINTS" id="PR00035">
    <property type="entry name" value="HTHGNTR"/>
</dbReference>
<dbReference type="InterPro" id="IPR028978">
    <property type="entry name" value="Chorismate_lyase_/UTRA_dom_sf"/>
</dbReference>
<evidence type="ECO:0000313" key="5">
    <source>
        <dbReference type="EMBL" id="GGO82307.1"/>
    </source>
</evidence>
<evidence type="ECO:0000313" key="6">
    <source>
        <dbReference type="Proteomes" id="UP000599578"/>
    </source>
</evidence>
<dbReference type="Pfam" id="PF00392">
    <property type="entry name" value="GntR"/>
    <property type="match status" value="1"/>
</dbReference>
<dbReference type="InterPro" id="IPR036390">
    <property type="entry name" value="WH_DNA-bd_sf"/>
</dbReference>
<dbReference type="PANTHER" id="PTHR44846">
    <property type="entry name" value="MANNOSYL-D-GLYCERATE TRANSPORT/METABOLISM SYSTEM REPRESSOR MNGR-RELATED"/>
    <property type="match status" value="1"/>
</dbReference>